<dbReference type="SUPFAM" id="SSF52540">
    <property type="entry name" value="P-loop containing nucleoside triphosphate hydrolases"/>
    <property type="match status" value="1"/>
</dbReference>
<protein>
    <recommendedName>
        <fullName evidence="2">Nephrocystin 3-like N-terminal domain-containing protein</fullName>
    </recommendedName>
</protein>
<keyword evidence="1" id="KW-0677">Repeat</keyword>
<dbReference type="EMBL" id="JAULSW010000001">
    <property type="protein sequence ID" value="KAK3395111.1"/>
    <property type="molecule type" value="Genomic_DNA"/>
</dbReference>
<gene>
    <name evidence="3" type="ORF">B0H63DRAFT_518180</name>
</gene>
<evidence type="ECO:0000313" key="3">
    <source>
        <dbReference type="EMBL" id="KAK3395111.1"/>
    </source>
</evidence>
<dbReference type="Proteomes" id="UP001285441">
    <property type="component" value="Unassembled WGS sequence"/>
</dbReference>
<reference evidence="3" key="2">
    <citation type="submission" date="2023-06" db="EMBL/GenBank/DDBJ databases">
        <authorList>
            <consortium name="Lawrence Berkeley National Laboratory"/>
            <person name="Haridas S."/>
            <person name="Hensen N."/>
            <person name="Bonometti L."/>
            <person name="Westerberg I."/>
            <person name="Brannstrom I.O."/>
            <person name="Guillou S."/>
            <person name="Cros-Aarteil S."/>
            <person name="Calhoun S."/>
            <person name="Kuo A."/>
            <person name="Mondo S."/>
            <person name="Pangilinan J."/>
            <person name="Riley R."/>
            <person name="LaButti K."/>
            <person name="Andreopoulos B."/>
            <person name="Lipzen A."/>
            <person name="Chen C."/>
            <person name="Yanf M."/>
            <person name="Daum C."/>
            <person name="Ng V."/>
            <person name="Clum A."/>
            <person name="Steindorff A."/>
            <person name="Ohm R."/>
            <person name="Martin F."/>
            <person name="Silar P."/>
            <person name="Natvig D."/>
            <person name="Lalanne C."/>
            <person name="Gautier V."/>
            <person name="Ament-velasquez S.L."/>
            <person name="Kruys A."/>
            <person name="Hutchinson M.I."/>
            <person name="Powell A.J."/>
            <person name="Barry K."/>
            <person name="Miller A.N."/>
            <person name="Grigoriev I.V."/>
            <person name="Debuchy R."/>
            <person name="Gladieux P."/>
            <person name="Thoren M.H."/>
            <person name="Johannesson H."/>
        </authorList>
    </citation>
    <scope>NUCLEOTIDE SEQUENCE</scope>
    <source>
        <strain evidence="3">CBS 232.78</strain>
    </source>
</reference>
<evidence type="ECO:0000313" key="4">
    <source>
        <dbReference type="Proteomes" id="UP001285441"/>
    </source>
</evidence>
<reference evidence="3" key="1">
    <citation type="journal article" date="2023" name="Mol. Phylogenet. Evol.">
        <title>Genome-scale phylogeny and comparative genomics of the fungal order Sordariales.</title>
        <authorList>
            <person name="Hensen N."/>
            <person name="Bonometti L."/>
            <person name="Westerberg I."/>
            <person name="Brannstrom I.O."/>
            <person name="Guillou S."/>
            <person name="Cros-Aarteil S."/>
            <person name="Calhoun S."/>
            <person name="Haridas S."/>
            <person name="Kuo A."/>
            <person name="Mondo S."/>
            <person name="Pangilinan J."/>
            <person name="Riley R."/>
            <person name="LaButti K."/>
            <person name="Andreopoulos B."/>
            <person name="Lipzen A."/>
            <person name="Chen C."/>
            <person name="Yan M."/>
            <person name="Daum C."/>
            <person name="Ng V."/>
            <person name="Clum A."/>
            <person name="Steindorff A."/>
            <person name="Ohm R.A."/>
            <person name="Martin F."/>
            <person name="Silar P."/>
            <person name="Natvig D.O."/>
            <person name="Lalanne C."/>
            <person name="Gautier V."/>
            <person name="Ament-Velasquez S.L."/>
            <person name="Kruys A."/>
            <person name="Hutchinson M.I."/>
            <person name="Powell A.J."/>
            <person name="Barry K."/>
            <person name="Miller A.N."/>
            <person name="Grigoriev I.V."/>
            <person name="Debuchy R."/>
            <person name="Gladieux P."/>
            <person name="Hiltunen Thoren M."/>
            <person name="Johannesson H."/>
        </authorList>
    </citation>
    <scope>NUCLEOTIDE SEQUENCE</scope>
    <source>
        <strain evidence="3">CBS 232.78</strain>
    </source>
</reference>
<accession>A0AAE0P836</accession>
<dbReference type="PANTHER" id="PTHR10039:SF14">
    <property type="entry name" value="NACHT DOMAIN-CONTAINING PROTEIN"/>
    <property type="match status" value="1"/>
</dbReference>
<proteinExistence type="predicted"/>
<evidence type="ECO:0000259" key="2">
    <source>
        <dbReference type="Pfam" id="PF24883"/>
    </source>
</evidence>
<dbReference type="PANTHER" id="PTHR10039">
    <property type="entry name" value="AMELOGENIN"/>
    <property type="match status" value="1"/>
</dbReference>
<organism evidence="3 4">
    <name type="scientific">Podospora didyma</name>
    <dbReference type="NCBI Taxonomy" id="330526"/>
    <lineage>
        <taxon>Eukaryota</taxon>
        <taxon>Fungi</taxon>
        <taxon>Dikarya</taxon>
        <taxon>Ascomycota</taxon>
        <taxon>Pezizomycotina</taxon>
        <taxon>Sordariomycetes</taxon>
        <taxon>Sordariomycetidae</taxon>
        <taxon>Sordariales</taxon>
        <taxon>Podosporaceae</taxon>
        <taxon>Podospora</taxon>
    </lineage>
</organism>
<evidence type="ECO:0000256" key="1">
    <source>
        <dbReference type="ARBA" id="ARBA00022737"/>
    </source>
</evidence>
<dbReference type="Gene3D" id="3.40.50.300">
    <property type="entry name" value="P-loop containing nucleotide triphosphate hydrolases"/>
    <property type="match status" value="1"/>
</dbReference>
<feature type="domain" description="Nephrocystin 3-like N-terminal" evidence="2">
    <location>
        <begin position="278"/>
        <end position="432"/>
    </location>
</feature>
<dbReference type="InterPro" id="IPR056884">
    <property type="entry name" value="NPHP3-like_N"/>
</dbReference>
<dbReference type="Pfam" id="PF24883">
    <property type="entry name" value="NPHP3_N"/>
    <property type="match status" value="1"/>
</dbReference>
<name>A0AAE0P836_9PEZI</name>
<dbReference type="AlphaFoldDB" id="A0AAE0P836"/>
<keyword evidence="4" id="KW-1185">Reference proteome</keyword>
<dbReference type="InterPro" id="IPR027417">
    <property type="entry name" value="P-loop_NTPase"/>
</dbReference>
<comment type="caution">
    <text evidence="3">The sequence shown here is derived from an EMBL/GenBank/DDBJ whole genome shotgun (WGS) entry which is preliminary data.</text>
</comment>
<sequence length="811" mass="92140">MAAPAPADQCIFAKSIERFRASLSEDQKRDFSIANVKDVTREIQKIQNLLGPERKLRNFAKMRKFLEAMKRVEELVNVFLNVSEVVAFVWGPIKLALQVRVISEFFKSQSVSGFFQCGIAKGKTDTLDLILGTYGEIADVIHGVKEYDRLFQHHEEARRVLEICFDDILRFHQAVLEVFARPAWRTFQTRFRPIIDSLQRHRALLEKEKVTAVLGEVQQLSADMTRRLADLKQSIEMGNLKRKEFVLKQKSALAALLGSPDYEEDQDSAASHRISLSSGDWVLREPALDSWLNSDSPTDATLYLNGGPGCGKTTLVSRIIDHARSRQPALAGPIAFFYFTHQDSWKATVVAMLQAVIVQLLHHDDTVLEYLQQKCARMRDPRTEFRTLSVLQGCLKDCLARQRRAWIILDGLVECENRQIGADGLRSFLKWFQQSILTTGTVLGHQKVRFLASGQRDGRIDELEPLKTCSQTRLERAQSHAADIHTYCRDRAAEIRDRFSLDDEVVLDNLLDQGSLTEFENEMGAGNFPDNLDQAYERVVSRVLEKPPLGKRTAAKAILSWVVCAARPPRWREIQSTFCIKAETGICDCKNRRVDSCKVLCGSLIIYLVHTNRINLMEQYTRVALFCCRYLTSRPLQGSAQYNDVQKSALSGYFGLLDYAVACWQHHVEHLAAETPTLPESDRRSIYNAMRLLLDNYGAEPPKENEDTSKDDSPAGDIQALVHAWRTNPTGTLSALQRTEHVRKVIGYHQGGKQVLVFLLSLPELDKLIVEFMKANVSDTTERLRKLLKFATEKKLEDAVVVIRRYLPDTE</sequence>